<evidence type="ECO:0000256" key="6">
    <source>
        <dbReference type="ARBA" id="ARBA00023157"/>
    </source>
</evidence>
<dbReference type="InterPro" id="IPR050645">
    <property type="entry name" value="Histidine_acid_phosphatase"/>
</dbReference>
<keyword evidence="5" id="KW-0378">Hydrolase</keyword>
<dbReference type="EMBL" id="JARK01001665">
    <property type="protein sequence ID" value="EYB83798.1"/>
    <property type="molecule type" value="Genomic_DNA"/>
</dbReference>
<keyword evidence="4 8" id="KW-0732">Signal</keyword>
<dbReference type="EC" id="3.1.3.2" evidence="3"/>
<dbReference type="AlphaFoldDB" id="A0A016RZK6"/>
<sequence>MHSCRLSSQVINRKTKTGMLIILSLLLSPAIALKDGEMELLLVQVIWRHGDRSPTYTFRSDPFQERNWTFGGGGYGQLSPIGMKQHFNLGKLIRNMYVDTGFLGGRYSSKEIYVRSSDLNRTIISAMSNMMGMYGQNDSIRGVDYPDVPGWPVGYVPVAVHTVNRNTDYVVIPHAPCDRQEKLWKMAKESDEVKAYLNKPEVANVFRDLTSKCGEEIDTENIWIVRDALLIEQIHANETLRKTNKWFSDEFFKKISEIDVQLQQYGNGIFSKPVIMNNLDIGLEIQKIRGGSMFNDLNMHMNMKLDCLNNKHRPRCKWISGLKYYVYSGHDTTISAFFSILRLEEVIIPRGYPAYSAAVFIELWMNTTDGQPYFKIAYHPDDVENSIYPVTQRIAACEGKIYCNLAVFRDYAAKIKPDQAMYKWCRVDPLKASAALLSLATLALSLISQASWLSY</sequence>
<feature type="signal peptide" evidence="8">
    <location>
        <begin position="1"/>
        <end position="32"/>
    </location>
</feature>
<organism evidence="9 10">
    <name type="scientific">Ancylostoma ceylanicum</name>
    <dbReference type="NCBI Taxonomy" id="53326"/>
    <lineage>
        <taxon>Eukaryota</taxon>
        <taxon>Metazoa</taxon>
        <taxon>Ecdysozoa</taxon>
        <taxon>Nematoda</taxon>
        <taxon>Chromadorea</taxon>
        <taxon>Rhabditida</taxon>
        <taxon>Rhabditina</taxon>
        <taxon>Rhabditomorpha</taxon>
        <taxon>Strongyloidea</taxon>
        <taxon>Ancylostomatidae</taxon>
        <taxon>Ancylostomatinae</taxon>
        <taxon>Ancylostoma</taxon>
    </lineage>
</organism>
<reference evidence="10" key="1">
    <citation type="journal article" date="2015" name="Nat. Genet.">
        <title>The genome and transcriptome of the zoonotic hookworm Ancylostoma ceylanicum identify infection-specific gene families.</title>
        <authorList>
            <person name="Schwarz E.M."/>
            <person name="Hu Y."/>
            <person name="Antoshechkin I."/>
            <person name="Miller M.M."/>
            <person name="Sternberg P.W."/>
            <person name="Aroian R.V."/>
        </authorList>
    </citation>
    <scope>NUCLEOTIDE SEQUENCE</scope>
    <source>
        <strain evidence="10">HY135</strain>
    </source>
</reference>
<keyword evidence="7" id="KW-0325">Glycoprotein</keyword>
<dbReference type="GO" id="GO:0003993">
    <property type="term" value="F:acid phosphatase activity"/>
    <property type="evidence" value="ECO:0007669"/>
    <property type="project" value="UniProtKB-EC"/>
</dbReference>
<protein>
    <recommendedName>
        <fullName evidence="3">acid phosphatase</fullName>
        <ecNumber evidence="3">3.1.3.2</ecNumber>
    </recommendedName>
</protein>
<comment type="similarity">
    <text evidence="2">Belongs to the histidine acid phosphatase family.</text>
</comment>
<dbReference type="STRING" id="53326.A0A016RZK6"/>
<feature type="chain" id="PRO_5001488759" description="acid phosphatase" evidence="8">
    <location>
        <begin position="33"/>
        <end position="455"/>
    </location>
</feature>
<dbReference type="OrthoDB" id="258392at2759"/>
<name>A0A016RZK6_9BILA</name>
<evidence type="ECO:0000256" key="2">
    <source>
        <dbReference type="ARBA" id="ARBA00005375"/>
    </source>
</evidence>
<evidence type="ECO:0000256" key="8">
    <source>
        <dbReference type="SAM" id="SignalP"/>
    </source>
</evidence>
<evidence type="ECO:0000313" key="9">
    <source>
        <dbReference type="EMBL" id="EYB83798.1"/>
    </source>
</evidence>
<gene>
    <name evidence="9" type="primary">Acey_s0329.g2674</name>
    <name evidence="9" type="ORF">Y032_0329g2674</name>
</gene>
<dbReference type="SUPFAM" id="SSF53254">
    <property type="entry name" value="Phosphoglycerate mutase-like"/>
    <property type="match status" value="1"/>
</dbReference>
<keyword evidence="10" id="KW-1185">Reference proteome</keyword>
<evidence type="ECO:0000313" key="10">
    <source>
        <dbReference type="Proteomes" id="UP000024635"/>
    </source>
</evidence>
<dbReference type="InterPro" id="IPR000560">
    <property type="entry name" value="His_Pase_clade-2"/>
</dbReference>
<dbReference type="PROSITE" id="PS00616">
    <property type="entry name" value="HIS_ACID_PHOSPHAT_1"/>
    <property type="match status" value="1"/>
</dbReference>
<dbReference type="InterPro" id="IPR033379">
    <property type="entry name" value="Acid_Pase_AS"/>
</dbReference>
<keyword evidence="6" id="KW-1015">Disulfide bond</keyword>
<dbReference type="Gene3D" id="3.40.50.1240">
    <property type="entry name" value="Phosphoglycerate mutase-like"/>
    <property type="match status" value="1"/>
</dbReference>
<dbReference type="Pfam" id="PF00328">
    <property type="entry name" value="His_Phos_2"/>
    <property type="match status" value="1"/>
</dbReference>
<dbReference type="PANTHER" id="PTHR11567">
    <property type="entry name" value="ACID PHOSPHATASE-RELATED"/>
    <property type="match status" value="1"/>
</dbReference>
<evidence type="ECO:0000256" key="1">
    <source>
        <dbReference type="ARBA" id="ARBA00000032"/>
    </source>
</evidence>
<dbReference type="CDD" id="cd07061">
    <property type="entry name" value="HP_HAP_like"/>
    <property type="match status" value="1"/>
</dbReference>
<dbReference type="InterPro" id="IPR029033">
    <property type="entry name" value="His_PPase_superfam"/>
</dbReference>
<evidence type="ECO:0000256" key="4">
    <source>
        <dbReference type="ARBA" id="ARBA00022729"/>
    </source>
</evidence>
<accession>A0A016RZK6</accession>
<comment type="caution">
    <text evidence="9">The sequence shown here is derived from an EMBL/GenBank/DDBJ whole genome shotgun (WGS) entry which is preliminary data.</text>
</comment>
<dbReference type="Proteomes" id="UP000024635">
    <property type="component" value="Unassembled WGS sequence"/>
</dbReference>
<evidence type="ECO:0000256" key="5">
    <source>
        <dbReference type="ARBA" id="ARBA00022801"/>
    </source>
</evidence>
<proteinExistence type="inferred from homology"/>
<evidence type="ECO:0000256" key="3">
    <source>
        <dbReference type="ARBA" id="ARBA00012646"/>
    </source>
</evidence>
<evidence type="ECO:0000256" key="7">
    <source>
        <dbReference type="ARBA" id="ARBA00023180"/>
    </source>
</evidence>
<comment type="catalytic activity">
    <reaction evidence="1">
        <text>a phosphate monoester + H2O = an alcohol + phosphate</text>
        <dbReference type="Rhea" id="RHEA:15017"/>
        <dbReference type="ChEBI" id="CHEBI:15377"/>
        <dbReference type="ChEBI" id="CHEBI:30879"/>
        <dbReference type="ChEBI" id="CHEBI:43474"/>
        <dbReference type="ChEBI" id="CHEBI:67140"/>
        <dbReference type="EC" id="3.1.3.2"/>
    </reaction>
</comment>
<dbReference type="PANTHER" id="PTHR11567:SF211">
    <property type="entry name" value="PROSTATIC ACID PHOSPHATASE"/>
    <property type="match status" value="1"/>
</dbReference>